<evidence type="ECO:0000313" key="3">
    <source>
        <dbReference type="Proteomes" id="UP000197468"/>
    </source>
</evidence>
<dbReference type="InterPro" id="IPR009061">
    <property type="entry name" value="DNA-bd_dom_put_sf"/>
</dbReference>
<dbReference type="InterPro" id="IPR010093">
    <property type="entry name" value="SinI_DNA-bd"/>
</dbReference>
<dbReference type="Pfam" id="PF12728">
    <property type="entry name" value="HTH_17"/>
    <property type="match status" value="1"/>
</dbReference>
<name>A0A246ITP4_9BURK</name>
<organism evidence="2 3">
    <name type="scientific">Roseateles aquatilis</name>
    <dbReference type="NCBI Taxonomy" id="431061"/>
    <lineage>
        <taxon>Bacteria</taxon>
        <taxon>Pseudomonadati</taxon>
        <taxon>Pseudomonadota</taxon>
        <taxon>Betaproteobacteria</taxon>
        <taxon>Burkholderiales</taxon>
        <taxon>Sphaerotilaceae</taxon>
        <taxon>Roseateles</taxon>
    </lineage>
</organism>
<evidence type="ECO:0000313" key="2">
    <source>
        <dbReference type="EMBL" id="OWQ83590.1"/>
    </source>
</evidence>
<dbReference type="NCBIfam" id="TIGR01764">
    <property type="entry name" value="excise"/>
    <property type="match status" value="1"/>
</dbReference>
<dbReference type="Proteomes" id="UP000197468">
    <property type="component" value="Unassembled WGS sequence"/>
</dbReference>
<evidence type="ECO:0000259" key="1">
    <source>
        <dbReference type="Pfam" id="PF12728"/>
    </source>
</evidence>
<feature type="domain" description="Helix-turn-helix" evidence="1">
    <location>
        <begin position="18"/>
        <end position="69"/>
    </location>
</feature>
<comment type="caution">
    <text evidence="2">The sequence shown here is derived from an EMBL/GenBank/DDBJ whole genome shotgun (WGS) entry which is preliminary data.</text>
</comment>
<keyword evidence="3" id="KW-1185">Reference proteome</keyword>
<reference evidence="2 3" key="1">
    <citation type="journal article" date="2008" name="Int. J. Syst. Evol. Microbiol.">
        <title>Description of Roseateles aquatilis sp. nov. and Roseateles terrae sp. nov., in the class Betaproteobacteria, and emended description of the genus Roseateles.</title>
        <authorList>
            <person name="Gomila M."/>
            <person name="Bowien B."/>
            <person name="Falsen E."/>
            <person name="Moore E.R."/>
            <person name="Lalucat J."/>
        </authorList>
    </citation>
    <scope>NUCLEOTIDE SEQUENCE [LARGE SCALE GENOMIC DNA]</scope>
    <source>
        <strain evidence="2 3">CCUG 48205</strain>
    </source>
</reference>
<dbReference type="OrthoDB" id="5609458at2"/>
<dbReference type="GO" id="GO:0003677">
    <property type="term" value="F:DNA binding"/>
    <property type="evidence" value="ECO:0007669"/>
    <property type="project" value="InterPro"/>
</dbReference>
<dbReference type="AlphaFoldDB" id="A0A246ITP4"/>
<sequence length="74" mass="8287">MGTQTNSQVVERIAPSGLMTTEQAAAYLALKPATLQVWRSTNRKKLTYVKVGGQVRYRRQDLDAFIEQNLCNAS</sequence>
<gene>
    <name evidence="2" type="ORF">CDN99_26020</name>
</gene>
<proteinExistence type="predicted"/>
<dbReference type="RefSeq" id="WP_088388330.1">
    <property type="nucleotide sequence ID" value="NZ_NIOF01000020.1"/>
</dbReference>
<protein>
    <recommendedName>
        <fullName evidence="1">Helix-turn-helix domain-containing protein</fullName>
    </recommendedName>
</protein>
<dbReference type="EMBL" id="NIOF01000020">
    <property type="protein sequence ID" value="OWQ83590.1"/>
    <property type="molecule type" value="Genomic_DNA"/>
</dbReference>
<dbReference type="SUPFAM" id="SSF46955">
    <property type="entry name" value="Putative DNA-binding domain"/>
    <property type="match status" value="1"/>
</dbReference>
<accession>A0A246ITP4</accession>
<dbReference type="InterPro" id="IPR041657">
    <property type="entry name" value="HTH_17"/>
</dbReference>